<dbReference type="GO" id="GO:0003964">
    <property type="term" value="F:RNA-directed DNA polymerase activity"/>
    <property type="evidence" value="ECO:0007669"/>
    <property type="project" value="UniProtKB-KW"/>
</dbReference>
<dbReference type="PRINTS" id="PR00866">
    <property type="entry name" value="RNADNAPOLMS"/>
</dbReference>
<evidence type="ECO:0000313" key="12">
    <source>
        <dbReference type="Proteomes" id="UP001595767"/>
    </source>
</evidence>
<evidence type="ECO:0000256" key="6">
    <source>
        <dbReference type="ARBA" id="ARBA00022918"/>
    </source>
</evidence>
<keyword evidence="2" id="KW-0808">Transferase</keyword>
<name>A0ABV8L3J0_9NOCA</name>
<dbReference type="Pfam" id="PF00078">
    <property type="entry name" value="RVT_1"/>
    <property type="match status" value="1"/>
</dbReference>
<evidence type="ECO:0000256" key="2">
    <source>
        <dbReference type="ARBA" id="ARBA00022679"/>
    </source>
</evidence>
<evidence type="ECO:0000259" key="10">
    <source>
        <dbReference type="PROSITE" id="PS50878"/>
    </source>
</evidence>
<evidence type="ECO:0000256" key="4">
    <source>
        <dbReference type="ARBA" id="ARBA00022723"/>
    </source>
</evidence>
<reference evidence="12" key="1">
    <citation type="journal article" date="2019" name="Int. J. Syst. Evol. Microbiol.">
        <title>The Global Catalogue of Microorganisms (GCM) 10K type strain sequencing project: providing services to taxonomists for standard genome sequencing and annotation.</title>
        <authorList>
            <consortium name="The Broad Institute Genomics Platform"/>
            <consortium name="The Broad Institute Genome Sequencing Center for Infectious Disease"/>
            <person name="Wu L."/>
            <person name="Ma J."/>
        </authorList>
    </citation>
    <scope>NUCLEOTIDE SEQUENCE [LARGE SCALE GENOMIC DNA]</scope>
    <source>
        <strain evidence="12">CGMCC 4.7204</strain>
    </source>
</reference>
<gene>
    <name evidence="11" type="ORF">ACFOW8_09860</name>
</gene>
<evidence type="ECO:0000256" key="9">
    <source>
        <dbReference type="ARBA" id="ARBA00048173"/>
    </source>
</evidence>
<organism evidence="11 12">
    <name type="scientific">Nocardia rhizosphaerae</name>
    <dbReference type="NCBI Taxonomy" id="1691571"/>
    <lineage>
        <taxon>Bacteria</taxon>
        <taxon>Bacillati</taxon>
        <taxon>Actinomycetota</taxon>
        <taxon>Actinomycetes</taxon>
        <taxon>Mycobacteriales</taxon>
        <taxon>Nocardiaceae</taxon>
        <taxon>Nocardia</taxon>
    </lineage>
</organism>
<evidence type="ECO:0000256" key="8">
    <source>
        <dbReference type="ARBA" id="ARBA00034120"/>
    </source>
</evidence>
<dbReference type="InterPro" id="IPR043502">
    <property type="entry name" value="DNA/RNA_pol_sf"/>
</dbReference>
<keyword evidence="3" id="KW-0548">Nucleotidyltransferase</keyword>
<comment type="similarity">
    <text evidence="8">Belongs to the bacterial reverse transcriptase family.</text>
</comment>
<evidence type="ECO:0000256" key="5">
    <source>
        <dbReference type="ARBA" id="ARBA00022842"/>
    </source>
</evidence>
<protein>
    <recommendedName>
        <fullName evidence="1">RNA-directed DNA polymerase</fullName>
        <ecNumber evidence="1">2.7.7.49</ecNumber>
    </recommendedName>
</protein>
<dbReference type="InterPro" id="IPR000477">
    <property type="entry name" value="RT_dom"/>
</dbReference>
<dbReference type="InterPro" id="IPR051083">
    <property type="entry name" value="GrpII_Intron_Splice-Mob/Def"/>
</dbReference>
<keyword evidence="6 11" id="KW-0695">RNA-directed DNA polymerase</keyword>
<evidence type="ECO:0000256" key="1">
    <source>
        <dbReference type="ARBA" id="ARBA00012493"/>
    </source>
</evidence>
<keyword evidence="7" id="KW-0051">Antiviral defense</keyword>
<sequence>MRRLTPTQRALLTARHLPQGAPTSPRLANLVARGLDRRLTGYAGRHGLTYTRYADDLAFSGPASTDVDRLVWTVTRIARAEGFTVGPDKTLVRRAHQRQTLAGLVVNTRPAAPRDQYDALRALLHNCLRTGPAAQNHAAHPDFRAHVYGRIAWIGETSPTRRAKLLAAAARVDWTA</sequence>
<evidence type="ECO:0000313" key="11">
    <source>
        <dbReference type="EMBL" id="MFC4125230.1"/>
    </source>
</evidence>
<accession>A0ABV8L3J0</accession>
<dbReference type="SUPFAM" id="SSF56672">
    <property type="entry name" value="DNA/RNA polymerases"/>
    <property type="match status" value="1"/>
</dbReference>
<dbReference type="PANTHER" id="PTHR34047">
    <property type="entry name" value="NUCLEAR INTRON MATURASE 1, MITOCHONDRIAL-RELATED"/>
    <property type="match status" value="1"/>
</dbReference>
<comment type="catalytic activity">
    <reaction evidence="9">
        <text>DNA(n) + a 2'-deoxyribonucleoside 5'-triphosphate = DNA(n+1) + diphosphate</text>
        <dbReference type="Rhea" id="RHEA:22508"/>
        <dbReference type="Rhea" id="RHEA-COMP:17339"/>
        <dbReference type="Rhea" id="RHEA-COMP:17340"/>
        <dbReference type="ChEBI" id="CHEBI:33019"/>
        <dbReference type="ChEBI" id="CHEBI:61560"/>
        <dbReference type="ChEBI" id="CHEBI:173112"/>
        <dbReference type="EC" id="2.7.7.49"/>
    </reaction>
</comment>
<dbReference type="RefSeq" id="WP_378550671.1">
    <property type="nucleotide sequence ID" value="NZ_JBHSBA010000005.1"/>
</dbReference>
<feature type="domain" description="Reverse transcriptase" evidence="10">
    <location>
        <begin position="1"/>
        <end position="106"/>
    </location>
</feature>
<proteinExistence type="inferred from homology"/>
<keyword evidence="12" id="KW-1185">Reference proteome</keyword>
<dbReference type="PROSITE" id="PS50878">
    <property type="entry name" value="RT_POL"/>
    <property type="match status" value="1"/>
</dbReference>
<dbReference type="InterPro" id="IPR000123">
    <property type="entry name" value="Reverse_transcriptase_msDNA"/>
</dbReference>
<keyword evidence="5" id="KW-0460">Magnesium</keyword>
<evidence type="ECO:0000256" key="3">
    <source>
        <dbReference type="ARBA" id="ARBA00022695"/>
    </source>
</evidence>
<dbReference type="EC" id="2.7.7.49" evidence="1"/>
<dbReference type="Proteomes" id="UP001595767">
    <property type="component" value="Unassembled WGS sequence"/>
</dbReference>
<keyword evidence="4" id="KW-0479">Metal-binding</keyword>
<comment type="caution">
    <text evidence="11">The sequence shown here is derived from an EMBL/GenBank/DDBJ whole genome shotgun (WGS) entry which is preliminary data.</text>
</comment>
<dbReference type="EMBL" id="JBHSBA010000005">
    <property type="protein sequence ID" value="MFC4125230.1"/>
    <property type="molecule type" value="Genomic_DNA"/>
</dbReference>
<evidence type="ECO:0000256" key="7">
    <source>
        <dbReference type="ARBA" id="ARBA00023118"/>
    </source>
</evidence>